<dbReference type="InterPro" id="IPR002110">
    <property type="entry name" value="Ankyrin_rpt"/>
</dbReference>
<evidence type="ECO:0000256" key="9">
    <source>
        <dbReference type="ARBA" id="ARBA00023303"/>
    </source>
</evidence>
<feature type="region of interest" description="Disordered" evidence="15">
    <location>
        <begin position="1"/>
        <end position="63"/>
    </location>
</feature>
<dbReference type="SMART" id="SM01190">
    <property type="entry name" value="EMP24_GP25L"/>
    <property type="match status" value="1"/>
</dbReference>
<dbReference type="Pfam" id="PF07885">
    <property type="entry name" value="Ion_trans_2"/>
    <property type="match status" value="2"/>
</dbReference>
<evidence type="ECO:0000256" key="6">
    <source>
        <dbReference type="ARBA" id="ARBA00023065"/>
    </source>
</evidence>
<dbReference type="Proteomes" id="UP000095280">
    <property type="component" value="Unplaced"/>
</dbReference>
<dbReference type="SMART" id="SM00248">
    <property type="entry name" value="ANK"/>
    <property type="match status" value="5"/>
</dbReference>
<dbReference type="PANTHER" id="PTHR11003">
    <property type="entry name" value="POTASSIUM CHANNEL, SUBFAMILY K"/>
    <property type="match status" value="1"/>
</dbReference>
<dbReference type="GO" id="GO:0022841">
    <property type="term" value="F:potassium ion leak channel activity"/>
    <property type="evidence" value="ECO:0007669"/>
    <property type="project" value="TreeGrafter"/>
</dbReference>
<dbReference type="PRINTS" id="PR01499">
    <property type="entry name" value="TREKCHANNEL"/>
</dbReference>
<dbReference type="GO" id="GO:0030322">
    <property type="term" value="P:stabilization of membrane potential"/>
    <property type="evidence" value="ECO:0007669"/>
    <property type="project" value="TreeGrafter"/>
</dbReference>
<reference evidence="19" key="1">
    <citation type="submission" date="2016-11" db="UniProtKB">
        <authorList>
            <consortium name="WormBaseParasite"/>
        </authorList>
    </citation>
    <scope>IDENTIFICATION</scope>
</reference>
<dbReference type="WBParaSite" id="maker-uti_cns_0011312-snap-gene-0.3-mRNA-1">
    <property type="protein sequence ID" value="maker-uti_cns_0011312-snap-gene-0.3-mRNA-1"/>
    <property type="gene ID" value="maker-uti_cns_0011312-snap-gene-0.3"/>
</dbReference>
<dbReference type="Pfam" id="PF12796">
    <property type="entry name" value="Ank_2"/>
    <property type="match status" value="1"/>
</dbReference>
<dbReference type="PROSITE" id="PS50297">
    <property type="entry name" value="ANK_REP_REGION"/>
    <property type="match status" value="3"/>
</dbReference>
<dbReference type="Gene3D" id="1.10.287.70">
    <property type="match status" value="1"/>
</dbReference>
<dbReference type="PROSITE" id="PS50088">
    <property type="entry name" value="ANK_REPEAT"/>
    <property type="match status" value="3"/>
</dbReference>
<evidence type="ECO:0000313" key="19">
    <source>
        <dbReference type="WBParaSite" id="maker-uti_cns_0011312-snap-gene-0.3-mRNA-1"/>
    </source>
</evidence>
<dbReference type="PRINTS" id="PR01333">
    <property type="entry name" value="2POREKCHANEL"/>
</dbReference>
<proteinExistence type="inferred from homology"/>
<dbReference type="InterPro" id="IPR003280">
    <property type="entry name" value="2pore_dom_K_chnl"/>
</dbReference>
<evidence type="ECO:0000256" key="16">
    <source>
        <dbReference type="SAM" id="Phobius"/>
    </source>
</evidence>
<keyword evidence="6 14" id="KW-0406">Ion transport</keyword>
<feature type="repeat" description="ANK" evidence="13">
    <location>
        <begin position="1300"/>
        <end position="1332"/>
    </location>
</feature>
<keyword evidence="3" id="KW-1003">Cell membrane</keyword>
<dbReference type="InterPro" id="IPR013099">
    <property type="entry name" value="K_chnl_dom"/>
</dbReference>
<evidence type="ECO:0000256" key="4">
    <source>
        <dbReference type="ARBA" id="ARBA00022692"/>
    </source>
</evidence>
<dbReference type="InterPro" id="IPR009038">
    <property type="entry name" value="GOLD_dom"/>
</dbReference>
<feature type="compositionally biased region" description="Gly residues" evidence="15">
    <location>
        <begin position="1026"/>
        <end position="1039"/>
    </location>
</feature>
<feature type="domain" description="GOLD" evidence="17">
    <location>
        <begin position="750"/>
        <end position="835"/>
    </location>
</feature>
<feature type="repeat" description="ANK" evidence="13">
    <location>
        <begin position="1334"/>
        <end position="1366"/>
    </location>
</feature>
<dbReference type="SUPFAM" id="SSF48403">
    <property type="entry name" value="Ankyrin repeat"/>
    <property type="match status" value="1"/>
</dbReference>
<organism evidence="18 19">
    <name type="scientific">Macrostomum lignano</name>
    <dbReference type="NCBI Taxonomy" id="282301"/>
    <lineage>
        <taxon>Eukaryota</taxon>
        <taxon>Metazoa</taxon>
        <taxon>Spiralia</taxon>
        <taxon>Lophotrochozoa</taxon>
        <taxon>Platyhelminthes</taxon>
        <taxon>Rhabditophora</taxon>
        <taxon>Macrostomorpha</taxon>
        <taxon>Macrostomida</taxon>
        <taxon>Macrostomidae</taxon>
        <taxon>Macrostomum</taxon>
    </lineage>
</organism>
<feature type="repeat" description="ANK" evidence="13">
    <location>
        <begin position="1367"/>
        <end position="1399"/>
    </location>
</feature>
<comment type="catalytic activity">
    <reaction evidence="10">
        <text>K(+)(in) = K(+)(out)</text>
        <dbReference type="Rhea" id="RHEA:29463"/>
        <dbReference type="ChEBI" id="CHEBI:29103"/>
    </reaction>
</comment>
<sequence>LHHQKCIKSRNKFTGTNNRGPALGGQRVQKKSDKQRGKDEYEKPVGDSRESPQLGQRESRHEAAGQIKKFAGWRFYRLSRGRAAEAKANSMTAGPTDSPATSFALGNCGTDFEGLAKAAGHIPRFADRQEKCDYLLPRMSRDTRLKRLGVLVAKRRRLSLRARVAPRKPDQLIPTRSRPAKRPHGKRATPPAFHPGFQPPHLHALHLIIYSPPAELPPMPVAPAEPAVPSAQLTEVRMLHGLPGGEALRVIVAQQPIEKVDGLGADEMLICGMDEALPPLPAVLGQNVVKPRVQCHLVLPDVGEQLVGAQHLGDAHQLVVVVVAVESNIIVRESLVQLLEVRVVHVLEDQGGRARHRVLDDALETDDVDAAFQILQNLDLPLDLLLFYRLEHLPILKTFICRATDYKITAAAQLKTMHWKVLIALLAVIVAYLFLGAVGFHFIEGPTEETRQADLQALTAKFMSEHSCVNPSNLTAFFTQVLDAYQAGYRLGPNGSVVAPAPKWDYPSAVFFCMTVITTIGYGNLSPSTSGGQAFCCVYALIGIPLLAILLSGIAERVKSAKERIQACECWKDKGRVPEVVTTLLYFVFGILLFIFVPAASFTALEGWTFSEGMYYSFVTLSTIGFGDYVAGQKVVSAIYKFCLSMWIYLGLVFMSGVISTVQSLIERGAKKVDAKIDASDLPSETGEEPDEAAHPASKQNVVEQQKSNDNKGDNGIELDVLLLATLPAVAQCFDQYPKRLAFELPDNEEFCFHQAFDKSESRDSFLLRFRVVRGGNNDVDFLVRSPTGEKIYSKLRARSDERAFKFMGGGAYAFCFGNEFSTVTHKVVQFALDRSRAPSLAEEAGVTPPTALTLLQSELEAVHQQLVRAEAAQTMHRAREVEGRALSDDLNRRVATFSGILAVAVLACGLGQVAALKALFGGAVRQAKISQADFARLSSELLQRKAVRFIESIARMRRGLRSLGDCIDSGQKELRDRAEVLAAQRGGPSIAHTEVDRMSGLSEERRAKARVEEFSPRGRPRRLAEGGGYDDGSGGGGEASRAAAAGLREAGAAGLAAEEPREAEGSSEAATTEAAELLVGLQLLNSKLTEERQRQRETLWRRREARQVAVAMLDAANCLEGKSNRWTQQRQEDALQERLAEAKKRQLLLLRPSCSKTSFISRRLSLQRVEPSLNGPAAGLGDDHSKWKLRHRSRGLFHGSIENCSSSLPMQEAATPLQRHCEDKQELTARDFLFAIEAGELRMIERCLNCAMSVDEFCEFRGARISPLQLACVVGQHRSVRRLLKAAADADIHSKLGESSSPPLYIAAQNGHLNVADLLVKAQADVNLSSGSSGTSPLYVAVQNGHIDVVNLLIGAQADVNFQTLDGFSPLHIASQNGHQRVVDALIKAQADVNARNSSGSCPIYIASQALQQDVDSDSTPCHVVHAASPGRGGQELRVSTSFLEKRMLRSLTTLQGQLFVTLKYLVKKVICSKDGFNQQGLKPYHAKTTTFRMVEEMPVEQWNQRTSRSLQILLGCVESSRSPDNAHGRIMEHFFLSNVDLYLKGVGQKDGNMDRTLCCIAIILRTVIDQLPQLLLKFIESLRQVDDSGTFYFHPFQIMPFVNTNPIRKANSLEYYEIYDVVRECLVRLSHGDCSPQSQESLTELIARLPDCARSAREALRALACLKFGYRGTAERIVSQCRGLSVSRGMAWSAERSANEATTEFVWRHLRSRDSAWKFCFEFDQRPKFQFLSAVLAECFPMQATNSPTQFYMNFNALLWALRHELQQISDEVSRAWIRDVYNDENSDAQELLIATAHSQSIRQVLGLVEKYKRQALLTGTPYVLREKLRKLHNLW</sequence>
<evidence type="ECO:0000256" key="15">
    <source>
        <dbReference type="SAM" id="MobiDB-lite"/>
    </source>
</evidence>
<evidence type="ECO:0000256" key="1">
    <source>
        <dbReference type="ARBA" id="ARBA00004651"/>
    </source>
</evidence>
<dbReference type="InterPro" id="IPR036770">
    <property type="entry name" value="Ankyrin_rpt-contain_sf"/>
</dbReference>
<evidence type="ECO:0000256" key="11">
    <source>
        <dbReference type="ARBA" id="ARBA00044657"/>
    </source>
</evidence>
<evidence type="ECO:0000313" key="18">
    <source>
        <dbReference type="Proteomes" id="UP000095280"/>
    </source>
</evidence>
<dbReference type="PROSITE" id="PS50866">
    <property type="entry name" value="GOLD"/>
    <property type="match status" value="1"/>
</dbReference>
<evidence type="ECO:0000256" key="13">
    <source>
        <dbReference type="PROSITE-ProRule" id="PRU00023"/>
    </source>
</evidence>
<dbReference type="SUPFAM" id="SSF101576">
    <property type="entry name" value="Supernatant protein factor (SPF), C-terminal domain"/>
    <property type="match status" value="1"/>
</dbReference>
<dbReference type="PANTHER" id="PTHR11003:SF338">
    <property type="entry name" value="PROTEIN CBG03693"/>
    <property type="match status" value="1"/>
</dbReference>
<keyword evidence="4 14" id="KW-0812">Transmembrane</keyword>
<name>A0A1I8IBU3_9PLAT</name>
<evidence type="ECO:0000256" key="12">
    <source>
        <dbReference type="ARBA" id="ARBA00044691"/>
    </source>
</evidence>
<evidence type="ECO:0000259" key="17">
    <source>
        <dbReference type="PROSITE" id="PS50866"/>
    </source>
</evidence>
<keyword evidence="2 14" id="KW-0813">Transport</keyword>
<accession>A0A1I8IBU3</accession>
<evidence type="ECO:0000256" key="2">
    <source>
        <dbReference type="ARBA" id="ARBA00022448"/>
    </source>
</evidence>
<evidence type="ECO:0000256" key="8">
    <source>
        <dbReference type="ARBA" id="ARBA00023157"/>
    </source>
</evidence>
<evidence type="ECO:0000256" key="7">
    <source>
        <dbReference type="ARBA" id="ARBA00023136"/>
    </source>
</evidence>
<evidence type="ECO:0000256" key="5">
    <source>
        <dbReference type="ARBA" id="ARBA00022989"/>
    </source>
</evidence>
<feature type="transmembrane region" description="Helical" evidence="16">
    <location>
        <begin position="537"/>
        <end position="555"/>
    </location>
</feature>
<dbReference type="InterPro" id="IPR036598">
    <property type="entry name" value="GOLD_dom_sf"/>
</dbReference>
<keyword evidence="8" id="KW-1015">Disulfide bond</keyword>
<keyword evidence="13" id="KW-0040">ANK repeat</keyword>
<dbReference type="Gene3D" id="1.10.1410.40">
    <property type="match status" value="1"/>
</dbReference>
<dbReference type="InterPro" id="IPR003976">
    <property type="entry name" value="2pore_dom_K_chnl_TREK"/>
</dbReference>
<protein>
    <submittedName>
        <fullName evidence="19">GOLD domain-containing protein</fullName>
    </submittedName>
</protein>
<dbReference type="GO" id="GO:0005886">
    <property type="term" value="C:plasma membrane"/>
    <property type="evidence" value="ECO:0007669"/>
    <property type="project" value="UniProtKB-SubCell"/>
</dbReference>
<evidence type="ECO:0000256" key="3">
    <source>
        <dbReference type="ARBA" id="ARBA00022475"/>
    </source>
</evidence>
<comment type="subcellular location">
    <subcellularLocation>
        <location evidence="1">Cell membrane</location>
        <topology evidence="1">Multi-pass membrane protein</topology>
    </subcellularLocation>
</comment>
<keyword evidence="5 16" id="KW-1133">Transmembrane helix</keyword>
<feature type="transmembrane region" description="Helical" evidence="16">
    <location>
        <begin position="895"/>
        <end position="921"/>
    </location>
</feature>
<dbReference type="Pfam" id="PF00023">
    <property type="entry name" value="Ank"/>
    <property type="match status" value="1"/>
</dbReference>
<comment type="catalytic activity">
    <reaction evidence="11">
        <text>Rb(+)(in) = Rb(+)(out)</text>
        <dbReference type="Rhea" id="RHEA:78547"/>
        <dbReference type="ChEBI" id="CHEBI:49847"/>
    </reaction>
</comment>
<feature type="transmembrane region" description="Helical" evidence="16">
    <location>
        <begin position="421"/>
        <end position="443"/>
    </location>
</feature>
<dbReference type="SUPFAM" id="SSF81324">
    <property type="entry name" value="Voltage-gated potassium channels"/>
    <property type="match status" value="2"/>
</dbReference>
<comment type="catalytic activity">
    <reaction evidence="12">
        <text>Cs(+)(in) = Cs(+)(out)</text>
        <dbReference type="Rhea" id="RHEA:78555"/>
        <dbReference type="ChEBI" id="CHEBI:49547"/>
    </reaction>
</comment>
<feature type="compositionally biased region" description="Basic residues" evidence="15">
    <location>
        <begin position="1"/>
        <end position="11"/>
    </location>
</feature>
<dbReference type="GO" id="GO:0015271">
    <property type="term" value="F:outward rectifier potassium channel activity"/>
    <property type="evidence" value="ECO:0007669"/>
    <property type="project" value="TreeGrafter"/>
</dbReference>
<feature type="region of interest" description="Disordered" evidence="15">
    <location>
        <begin position="678"/>
        <end position="712"/>
    </location>
</feature>
<dbReference type="Pfam" id="PF01105">
    <property type="entry name" value="EMP24_GP25L"/>
    <property type="match status" value="1"/>
</dbReference>
<feature type="region of interest" description="Disordered" evidence="15">
    <location>
        <begin position="995"/>
        <end position="1072"/>
    </location>
</feature>
<dbReference type="Gene3D" id="1.25.40.20">
    <property type="entry name" value="Ankyrin repeat-containing domain"/>
    <property type="match status" value="2"/>
</dbReference>
<feature type="compositionally biased region" description="Basic and acidic residues" evidence="15">
    <location>
        <begin position="995"/>
        <end position="1017"/>
    </location>
</feature>
<evidence type="ECO:0000256" key="10">
    <source>
        <dbReference type="ARBA" id="ARBA00034430"/>
    </source>
</evidence>
<keyword evidence="18" id="KW-1185">Reference proteome</keyword>
<evidence type="ECO:0000256" key="14">
    <source>
        <dbReference type="RuleBase" id="RU003857"/>
    </source>
</evidence>
<feature type="compositionally biased region" description="Basic and acidic residues" evidence="15">
    <location>
        <begin position="30"/>
        <end position="50"/>
    </location>
</feature>
<keyword evidence="7 16" id="KW-0472">Membrane</keyword>
<feature type="transmembrane region" description="Helical" evidence="16">
    <location>
        <begin position="638"/>
        <end position="662"/>
    </location>
</feature>
<feature type="transmembrane region" description="Helical" evidence="16">
    <location>
        <begin position="584"/>
        <end position="602"/>
    </location>
</feature>
<comment type="similarity">
    <text evidence="14">Belongs to the two pore domain potassium channel (TC 1.A.1.8) family.</text>
</comment>
<feature type="compositionally biased region" description="Low complexity" evidence="15">
    <location>
        <begin position="1040"/>
        <end position="1058"/>
    </location>
</feature>
<keyword evidence="9 14" id="KW-0407">Ion channel</keyword>